<dbReference type="Gene3D" id="3.40.50.300">
    <property type="entry name" value="P-loop containing nucleotide triphosphate hydrolases"/>
    <property type="match status" value="1"/>
</dbReference>
<protein>
    <submittedName>
        <fullName evidence="7">Oligopeptide/dipeptide ABC transporter ATP-binding protein</fullName>
    </submittedName>
</protein>
<evidence type="ECO:0000256" key="1">
    <source>
        <dbReference type="ARBA" id="ARBA00004417"/>
    </source>
</evidence>
<dbReference type="SUPFAM" id="SSF52540">
    <property type="entry name" value="P-loop containing nucleoside triphosphate hydrolases"/>
    <property type="match status" value="1"/>
</dbReference>
<comment type="similarity">
    <text evidence="2">Belongs to the ABC transporter superfamily.</text>
</comment>
<dbReference type="SMART" id="SM00382">
    <property type="entry name" value="AAA"/>
    <property type="match status" value="1"/>
</dbReference>
<dbReference type="Pfam" id="PF00005">
    <property type="entry name" value="ABC_tran"/>
    <property type="match status" value="1"/>
</dbReference>
<name>A0ABW3H7D0_9SPHN</name>
<gene>
    <name evidence="7" type="ORF">ACFQ1E_13695</name>
</gene>
<comment type="subcellular location">
    <subcellularLocation>
        <location evidence="1">Cell inner membrane</location>
        <topology evidence="1">Peripheral membrane protein</topology>
    </subcellularLocation>
</comment>
<dbReference type="CDD" id="cd03257">
    <property type="entry name" value="ABC_NikE_OppD_transporters"/>
    <property type="match status" value="1"/>
</dbReference>
<evidence type="ECO:0000256" key="5">
    <source>
        <dbReference type="ARBA" id="ARBA00022840"/>
    </source>
</evidence>
<dbReference type="InterPro" id="IPR003439">
    <property type="entry name" value="ABC_transporter-like_ATP-bd"/>
</dbReference>
<dbReference type="PROSITE" id="PS50893">
    <property type="entry name" value="ABC_TRANSPORTER_2"/>
    <property type="match status" value="1"/>
</dbReference>
<dbReference type="NCBIfam" id="TIGR01727">
    <property type="entry name" value="oligo_HPY"/>
    <property type="match status" value="1"/>
</dbReference>
<evidence type="ECO:0000256" key="4">
    <source>
        <dbReference type="ARBA" id="ARBA00022741"/>
    </source>
</evidence>
<dbReference type="RefSeq" id="WP_264944813.1">
    <property type="nucleotide sequence ID" value="NZ_JAPDRA010000006.1"/>
</dbReference>
<dbReference type="PANTHER" id="PTHR43776">
    <property type="entry name" value="TRANSPORT ATP-BINDING PROTEIN"/>
    <property type="match status" value="1"/>
</dbReference>
<keyword evidence="3" id="KW-0813">Transport</keyword>
<comment type="caution">
    <text evidence="7">The sequence shown here is derived from an EMBL/GenBank/DDBJ whole genome shotgun (WGS) entry which is preliminary data.</text>
</comment>
<dbReference type="PANTHER" id="PTHR43776:SF7">
    <property type="entry name" value="D,D-DIPEPTIDE TRANSPORT ATP-BINDING PROTEIN DDPF-RELATED"/>
    <property type="match status" value="1"/>
</dbReference>
<sequence length="320" mass="33661">MSGGGEDMVLHIDAAEVRYGTVRAVDGVSASLGRGETLGVLGESGCGKSTLAQAILRLVPLAGGAIRVRGFDVGSGRGAGERQYRRDVQMVFQDPQSSFNPAMRVADIIAEPLAVQGIGDRAERRERAIALAGAVGLPAARIDSFPHEFSGGQRQRIAIARALALEPALLVLDEPTSALDLSVQGQILNLLLELQRARGLSYVLISHNVAVVRHLADRVIVMYGGQVVEEGAAGEVLSAPRHPYTQALLSAVPEVDGPDFLEAIVAADELAAHPSGGCRYAARCPLAGPECARDQQLLALEDGGSWRVRCWRAAPGGSPE</sequence>
<dbReference type="Proteomes" id="UP001596977">
    <property type="component" value="Unassembled WGS sequence"/>
</dbReference>
<reference evidence="8" key="1">
    <citation type="journal article" date="2019" name="Int. J. Syst. Evol. Microbiol.">
        <title>The Global Catalogue of Microorganisms (GCM) 10K type strain sequencing project: providing services to taxonomists for standard genome sequencing and annotation.</title>
        <authorList>
            <consortium name="The Broad Institute Genomics Platform"/>
            <consortium name="The Broad Institute Genome Sequencing Center for Infectious Disease"/>
            <person name="Wu L."/>
            <person name="Ma J."/>
        </authorList>
    </citation>
    <scope>NUCLEOTIDE SEQUENCE [LARGE SCALE GENOMIC DNA]</scope>
    <source>
        <strain evidence="8">CCUG 62982</strain>
    </source>
</reference>
<proteinExistence type="inferred from homology"/>
<dbReference type="InterPro" id="IPR017871">
    <property type="entry name" value="ABC_transporter-like_CS"/>
</dbReference>
<keyword evidence="4" id="KW-0547">Nucleotide-binding</keyword>
<dbReference type="Pfam" id="PF08352">
    <property type="entry name" value="oligo_HPY"/>
    <property type="match status" value="1"/>
</dbReference>
<evidence type="ECO:0000259" key="6">
    <source>
        <dbReference type="PROSITE" id="PS50893"/>
    </source>
</evidence>
<dbReference type="EMBL" id="JBHTJG010000006">
    <property type="protein sequence ID" value="MFD0947398.1"/>
    <property type="molecule type" value="Genomic_DNA"/>
</dbReference>
<dbReference type="GO" id="GO:0005524">
    <property type="term" value="F:ATP binding"/>
    <property type="evidence" value="ECO:0007669"/>
    <property type="project" value="UniProtKB-KW"/>
</dbReference>
<dbReference type="InterPro" id="IPR050319">
    <property type="entry name" value="ABC_transp_ATP-bind"/>
</dbReference>
<dbReference type="InterPro" id="IPR027417">
    <property type="entry name" value="P-loop_NTPase"/>
</dbReference>
<dbReference type="PROSITE" id="PS00211">
    <property type="entry name" value="ABC_TRANSPORTER_1"/>
    <property type="match status" value="1"/>
</dbReference>
<evidence type="ECO:0000256" key="3">
    <source>
        <dbReference type="ARBA" id="ARBA00022448"/>
    </source>
</evidence>
<dbReference type="InterPro" id="IPR003593">
    <property type="entry name" value="AAA+_ATPase"/>
</dbReference>
<dbReference type="InterPro" id="IPR013563">
    <property type="entry name" value="Oligopep_ABC_C"/>
</dbReference>
<organism evidence="7 8">
    <name type="scientific">Sphingomonas canadensis</name>
    <dbReference type="NCBI Taxonomy" id="1219257"/>
    <lineage>
        <taxon>Bacteria</taxon>
        <taxon>Pseudomonadati</taxon>
        <taxon>Pseudomonadota</taxon>
        <taxon>Alphaproteobacteria</taxon>
        <taxon>Sphingomonadales</taxon>
        <taxon>Sphingomonadaceae</taxon>
        <taxon>Sphingomonas</taxon>
    </lineage>
</organism>
<evidence type="ECO:0000256" key="2">
    <source>
        <dbReference type="ARBA" id="ARBA00005417"/>
    </source>
</evidence>
<evidence type="ECO:0000313" key="8">
    <source>
        <dbReference type="Proteomes" id="UP001596977"/>
    </source>
</evidence>
<feature type="domain" description="ABC transporter" evidence="6">
    <location>
        <begin position="10"/>
        <end position="249"/>
    </location>
</feature>
<accession>A0ABW3H7D0</accession>
<evidence type="ECO:0000313" key="7">
    <source>
        <dbReference type="EMBL" id="MFD0947398.1"/>
    </source>
</evidence>
<keyword evidence="5 7" id="KW-0067">ATP-binding</keyword>
<keyword evidence="8" id="KW-1185">Reference proteome</keyword>